<name>A0AA35TZT2_GEOBA</name>
<dbReference type="Gene3D" id="1.10.10.10">
    <property type="entry name" value="Winged helix-like DNA-binding domain superfamily/Winged helix DNA-binding domain"/>
    <property type="match status" value="2"/>
</dbReference>
<dbReference type="InterPro" id="IPR009057">
    <property type="entry name" value="Homeodomain-like_sf"/>
</dbReference>
<dbReference type="GO" id="GO:0005634">
    <property type="term" value="C:nucleus"/>
    <property type="evidence" value="ECO:0007669"/>
    <property type="project" value="UniProtKB-SubCell"/>
</dbReference>
<feature type="compositionally biased region" description="Polar residues" evidence="8">
    <location>
        <begin position="515"/>
        <end position="529"/>
    </location>
</feature>
<dbReference type="Proteomes" id="UP001174909">
    <property type="component" value="Unassembled WGS sequence"/>
</dbReference>
<comment type="subcellular location">
    <subcellularLocation>
        <location evidence="1">Nucleus</location>
    </subcellularLocation>
</comment>
<comment type="caution">
    <text evidence="10">The sequence shown here is derived from an EMBL/GenBank/DDBJ whole genome shotgun (WGS) entry which is preliminary data.</text>
</comment>
<evidence type="ECO:0000256" key="6">
    <source>
        <dbReference type="ARBA" id="ARBA00023163"/>
    </source>
</evidence>
<feature type="region of interest" description="Disordered" evidence="8">
    <location>
        <begin position="20"/>
        <end position="53"/>
    </location>
</feature>
<feature type="region of interest" description="Disordered" evidence="8">
    <location>
        <begin position="428"/>
        <end position="460"/>
    </location>
</feature>
<evidence type="ECO:0000256" key="3">
    <source>
        <dbReference type="ARBA" id="ARBA00022724"/>
    </source>
</evidence>
<keyword evidence="7" id="KW-0539">Nucleus</keyword>
<sequence length="629" mass="67872">QRTLNSPCEPRELLRFFSRKTQNRSFRQEDSGRKRSSAELAHSPAYRQPGPNHLSLQANTLQTTHQMDVTASDMGKGCNGQGGVNQLGGLFVNGRPLPEPIRRKIVELSHGGVRPCDISRQLRVSHGCVSKILGRYFETGSIKPGVIGGSKPKVATPKVVTKIEEYKQENPSIFAWEIRDRLLQENVCDKNSVPSVSSINRIVRTRAQQRQKVMHEKVGLTHSHVFQPEPGSLPIIHGDFIPSSSSMSFMAPHYSQLSATQGLHLQQQPFFAPLPNHHPGSRLASQFAHAPLEAGGFMTAAATGGCLQPYAAHHSIETSSYAPGTGGSAQKPALPAQHLTYPVSSANSPPQRPYYQQPGTSHLPSLSPTGIQPESSMPPGASCSSNVSSPIAGESVYQQTTEASVAIDSANAPSPNMPLNTSDHAAMMSRSNSEEGLTTNGHGNTNGEQVEADSSTETLEDQASLRALTELQLQLLQKAYHSGQHNDPHVQELAARTKLPATAIKAWFSLNSADRNGTWNSSPPQQTKLEQAGKFSPPPTHRTALQPDHLKTSYSSQASVAYCNPITSGNYASYMTHVPPPSSSTYATFTPQDLHTLPAAAAATSWMPYSQFAYPSYLASKRSVQGASS</sequence>
<evidence type="ECO:0000256" key="5">
    <source>
        <dbReference type="ARBA" id="ARBA00023125"/>
    </source>
</evidence>
<evidence type="ECO:0000259" key="9">
    <source>
        <dbReference type="PROSITE" id="PS51057"/>
    </source>
</evidence>
<proteinExistence type="predicted"/>
<protein>
    <submittedName>
        <fullName evidence="10">Paired box protein Pax-5</fullName>
    </submittedName>
</protein>
<evidence type="ECO:0000256" key="7">
    <source>
        <dbReference type="ARBA" id="ARBA00023242"/>
    </source>
</evidence>
<keyword evidence="6" id="KW-0804">Transcription</keyword>
<dbReference type="GO" id="GO:0000978">
    <property type="term" value="F:RNA polymerase II cis-regulatory region sequence-specific DNA binding"/>
    <property type="evidence" value="ECO:0007669"/>
    <property type="project" value="TreeGrafter"/>
</dbReference>
<accession>A0AA35TZT2</accession>
<keyword evidence="4" id="KW-0805">Transcription regulation</keyword>
<evidence type="ECO:0000256" key="4">
    <source>
        <dbReference type="ARBA" id="ARBA00023015"/>
    </source>
</evidence>
<feature type="non-terminal residue" evidence="10">
    <location>
        <position position="1"/>
    </location>
</feature>
<dbReference type="InterPro" id="IPR043565">
    <property type="entry name" value="PAX_fam"/>
</dbReference>
<evidence type="ECO:0000256" key="8">
    <source>
        <dbReference type="SAM" id="MobiDB-lite"/>
    </source>
</evidence>
<feature type="region of interest" description="Disordered" evidence="8">
    <location>
        <begin position="340"/>
        <end position="389"/>
    </location>
</feature>
<dbReference type="AlphaFoldDB" id="A0AA35TZT2"/>
<dbReference type="PRINTS" id="PR00027">
    <property type="entry name" value="PAIREDBOX"/>
</dbReference>
<dbReference type="FunFam" id="1.10.10.10:FF:000013">
    <property type="entry name" value="Paired box 8 isoform 1"/>
    <property type="match status" value="1"/>
</dbReference>
<dbReference type="Pfam" id="PF00292">
    <property type="entry name" value="PAX"/>
    <property type="match status" value="1"/>
</dbReference>
<dbReference type="EMBL" id="CASHTH010004433">
    <property type="protein sequence ID" value="CAI8057284.1"/>
    <property type="molecule type" value="Genomic_DNA"/>
</dbReference>
<keyword evidence="11" id="KW-1185">Reference proteome</keyword>
<feature type="compositionally biased region" description="Basic and acidic residues" evidence="8">
    <location>
        <begin position="26"/>
        <end position="37"/>
    </location>
</feature>
<dbReference type="GO" id="GO:0000981">
    <property type="term" value="F:DNA-binding transcription factor activity, RNA polymerase II-specific"/>
    <property type="evidence" value="ECO:0007669"/>
    <property type="project" value="TreeGrafter"/>
</dbReference>
<dbReference type="InterPro" id="IPR001523">
    <property type="entry name" value="Paired_dom"/>
</dbReference>
<dbReference type="SUPFAM" id="SSF46689">
    <property type="entry name" value="Homeodomain-like"/>
    <property type="match status" value="1"/>
</dbReference>
<dbReference type="PROSITE" id="PS00034">
    <property type="entry name" value="PAIRED_1"/>
    <property type="match status" value="1"/>
</dbReference>
<dbReference type="CDD" id="cd00131">
    <property type="entry name" value="PAX"/>
    <property type="match status" value="1"/>
</dbReference>
<dbReference type="PANTHER" id="PTHR45636:SF41">
    <property type="entry name" value="PAIRED BOX PROTEIN PAX-6-RELATED"/>
    <property type="match status" value="1"/>
</dbReference>
<evidence type="ECO:0000256" key="2">
    <source>
        <dbReference type="ARBA" id="ARBA00022473"/>
    </source>
</evidence>
<feature type="compositionally biased region" description="Polar residues" evidence="8">
    <location>
        <begin position="357"/>
        <end position="375"/>
    </location>
</feature>
<keyword evidence="2" id="KW-0217">Developmental protein</keyword>
<dbReference type="PANTHER" id="PTHR45636">
    <property type="entry name" value="PAIRED BOX PROTEIN PAX-6-RELATED-RELATED"/>
    <property type="match status" value="1"/>
</dbReference>
<evidence type="ECO:0000256" key="1">
    <source>
        <dbReference type="ARBA" id="ARBA00004123"/>
    </source>
</evidence>
<gene>
    <name evidence="10" type="ORF">GBAR_LOCUS31227</name>
</gene>
<feature type="compositionally biased region" description="Low complexity" evidence="8">
    <location>
        <begin position="434"/>
        <end position="448"/>
    </location>
</feature>
<feature type="region of interest" description="Disordered" evidence="8">
    <location>
        <begin position="515"/>
        <end position="541"/>
    </location>
</feature>
<evidence type="ECO:0000313" key="11">
    <source>
        <dbReference type="Proteomes" id="UP001174909"/>
    </source>
</evidence>
<feature type="domain" description="Paired" evidence="9">
    <location>
        <begin position="80"/>
        <end position="206"/>
    </location>
</feature>
<dbReference type="InterPro" id="IPR036388">
    <property type="entry name" value="WH-like_DNA-bd_sf"/>
</dbReference>
<keyword evidence="5" id="KW-0238">DNA-binding</keyword>
<keyword evidence="3" id="KW-0563">Paired box</keyword>
<dbReference type="FunFam" id="1.10.10.10:FF:000003">
    <property type="entry name" value="Paired box protein Pax-6"/>
    <property type="match status" value="1"/>
</dbReference>
<dbReference type="SMART" id="SM00351">
    <property type="entry name" value="PAX"/>
    <property type="match status" value="1"/>
</dbReference>
<dbReference type="PROSITE" id="PS51057">
    <property type="entry name" value="PAIRED_2"/>
    <property type="match status" value="1"/>
</dbReference>
<organism evidence="10 11">
    <name type="scientific">Geodia barretti</name>
    <name type="common">Barrett's horny sponge</name>
    <dbReference type="NCBI Taxonomy" id="519541"/>
    <lineage>
        <taxon>Eukaryota</taxon>
        <taxon>Metazoa</taxon>
        <taxon>Porifera</taxon>
        <taxon>Demospongiae</taxon>
        <taxon>Heteroscleromorpha</taxon>
        <taxon>Tetractinellida</taxon>
        <taxon>Astrophorina</taxon>
        <taxon>Geodiidae</taxon>
        <taxon>Geodia</taxon>
    </lineage>
</organism>
<dbReference type="InterPro" id="IPR043182">
    <property type="entry name" value="PAIRED_DNA-bd_dom"/>
</dbReference>
<reference evidence="10" key="1">
    <citation type="submission" date="2023-03" db="EMBL/GenBank/DDBJ databases">
        <authorList>
            <person name="Steffen K."/>
            <person name="Cardenas P."/>
        </authorList>
    </citation>
    <scope>NUCLEOTIDE SEQUENCE</scope>
</reference>
<evidence type="ECO:0000313" key="10">
    <source>
        <dbReference type="EMBL" id="CAI8057284.1"/>
    </source>
</evidence>